<sequence length="71" mass="7765">MSIILPVDFGNSDADGAVRLGTKQTLEAIDGNSIELSRGMRVTITDDEVTAEGTTELRDGFWVVLITRWLP</sequence>
<proteinExistence type="predicted"/>
<evidence type="ECO:0000313" key="2">
    <source>
        <dbReference type="Proteomes" id="UP001430193"/>
    </source>
</evidence>
<dbReference type="RefSeq" id="WP_204630405.1">
    <property type="nucleotide sequence ID" value="NZ_BSOC01000006.1"/>
</dbReference>
<name>A0ABS2KC71_9GAMM</name>
<organism evidence="1 2">
    <name type="scientific">Dyella mobilis</name>
    <dbReference type="NCBI Taxonomy" id="1849582"/>
    <lineage>
        <taxon>Bacteria</taxon>
        <taxon>Pseudomonadati</taxon>
        <taxon>Pseudomonadota</taxon>
        <taxon>Gammaproteobacteria</taxon>
        <taxon>Lysobacterales</taxon>
        <taxon>Rhodanobacteraceae</taxon>
        <taxon>Dyella</taxon>
    </lineage>
</organism>
<dbReference type="EMBL" id="JADIKF010000035">
    <property type="protein sequence ID" value="MBM7128790.1"/>
    <property type="molecule type" value="Genomic_DNA"/>
</dbReference>
<comment type="caution">
    <text evidence="1">The sequence shown here is derived from an EMBL/GenBank/DDBJ whole genome shotgun (WGS) entry which is preliminary data.</text>
</comment>
<keyword evidence="2" id="KW-1185">Reference proteome</keyword>
<accession>A0ABS2KC71</accession>
<evidence type="ECO:0000313" key="1">
    <source>
        <dbReference type="EMBL" id="MBM7128790.1"/>
    </source>
</evidence>
<gene>
    <name evidence="1" type="ORF">ISS99_04575</name>
</gene>
<dbReference type="Proteomes" id="UP001430193">
    <property type="component" value="Unassembled WGS sequence"/>
</dbReference>
<reference evidence="1" key="1">
    <citation type="submission" date="2020-10" db="EMBL/GenBank/DDBJ databases">
        <title>Phylogeny of dyella-like bacteria.</title>
        <authorList>
            <person name="Fu J."/>
        </authorList>
    </citation>
    <scope>NUCLEOTIDE SEQUENCE</scope>
    <source>
        <strain evidence="1">DHON07</strain>
    </source>
</reference>
<protein>
    <submittedName>
        <fullName evidence="1">Uncharacterized protein</fullName>
    </submittedName>
</protein>